<gene>
    <name evidence="2" type="ORF">BDW59DRAFT_166650</name>
</gene>
<feature type="region of interest" description="Disordered" evidence="1">
    <location>
        <begin position="1"/>
        <end position="67"/>
    </location>
</feature>
<evidence type="ECO:0000313" key="2">
    <source>
        <dbReference type="EMBL" id="KAL2815837.1"/>
    </source>
</evidence>
<dbReference type="EMBL" id="JBFXLS010000108">
    <property type="protein sequence ID" value="KAL2815837.1"/>
    <property type="molecule type" value="Genomic_DNA"/>
</dbReference>
<protein>
    <submittedName>
        <fullName evidence="2">Uncharacterized protein</fullName>
    </submittedName>
</protein>
<reference evidence="2 3" key="1">
    <citation type="submission" date="2024-07" db="EMBL/GenBank/DDBJ databases">
        <title>Section-level genome sequencing and comparative genomics of Aspergillus sections Usti and Cavernicolus.</title>
        <authorList>
            <consortium name="Lawrence Berkeley National Laboratory"/>
            <person name="Nybo J.L."/>
            <person name="Vesth T.C."/>
            <person name="Theobald S."/>
            <person name="Frisvad J.C."/>
            <person name="Larsen T.O."/>
            <person name="Kjaerboelling I."/>
            <person name="Rothschild-Mancinelli K."/>
            <person name="Lyhne E.K."/>
            <person name="Kogle M.E."/>
            <person name="Barry K."/>
            <person name="Clum A."/>
            <person name="Na H."/>
            <person name="Ledsgaard L."/>
            <person name="Lin J."/>
            <person name="Lipzen A."/>
            <person name="Kuo A."/>
            <person name="Riley R."/>
            <person name="Mondo S."/>
            <person name="LaButti K."/>
            <person name="Haridas S."/>
            <person name="Pangalinan J."/>
            <person name="Salamov A.A."/>
            <person name="Simmons B.A."/>
            <person name="Magnuson J.K."/>
            <person name="Chen J."/>
            <person name="Drula E."/>
            <person name="Henrissat B."/>
            <person name="Wiebenga A."/>
            <person name="Lubbers R.J."/>
            <person name="Gomes A.C."/>
            <person name="Makela M.R."/>
            <person name="Stajich J."/>
            <person name="Grigoriev I.V."/>
            <person name="Mortensen U.H."/>
            <person name="De vries R.P."/>
            <person name="Baker S.E."/>
            <person name="Andersen M.R."/>
        </authorList>
    </citation>
    <scope>NUCLEOTIDE SEQUENCE [LARGE SCALE GENOMIC DNA]</scope>
    <source>
        <strain evidence="2 3">CBS 600.67</strain>
    </source>
</reference>
<proteinExistence type="predicted"/>
<organism evidence="2 3">
    <name type="scientific">Aspergillus cavernicola</name>
    <dbReference type="NCBI Taxonomy" id="176166"/>
    <lineage>
        <taxon>Eukaryota</taxon>
        <taxon>Fungi</taxon>
        <taxon>Dikarya</taxon>
        <taxon>Ascomycota</taxon>
        <taxon>Pezizomycotina</taxon>
        <taxon>Eurotiomycetes</taxon>
        <taxon>Eurotiomycetidae</taxon>
        <taxon>Eurotiales</taxon>
        <taxon>Aspergillaceae</taxon>
        <taxon>Aspergillus</taxon>
        <taxon>Aspergillus subgen. Nidulantes</taxon>
    </lineage>
</organism>
<evidence type="ECO:0000256" key="1">
    <source>
        <dbReference type="SAM" id="MobiDB-lite"/>
    </source>
</evidence>
<keyword evidence="3" id="KW-1185">Reference proteome</keyword>
<dbReference type="PANTHER" id="PTHR37535:SF2">
    <property type="entry name" value="FINGER DOMAIN PROTEIN, PUTATIVE (AFU_ORTHOLOGUE AFUA_6G09300)-RELATED"/>
    <property type="match status" value="1"/>
</dbReference>
<name>A0ABR4HKC4_9EURO</name>
<dbReference type="PANTHER" id="PTHR37535">
    <property type="entry name" value="FLUG DOMAIN PROTEIN"/>
    <property type="match status" value="1"/>
</dbReference>
<sequence length="192" mass="22073">MVARSRPVGHDNQQSQSDDDASSDVSEVFSDNESDSDSNTDPELDSEDSDNDDDDPDDDSFNDEGQLPPEHYLAQAESLDVSQLRQKRYADGTQEKLDDTRVYWNRYCRHIGVDPALHWKSISDSDETVRFLYGFFGWRCDIRRGKNGRHCPGIGYKSSLETFWKWWHLVLKQETESGLSRDTIVKVEDVSD</sequence>
<dbReference type="Proteomes" id="UP001610335">
    <property type="component" value="Unassembled WGS sequence"/>
</dbReference>
<evidence type="ECO:0000313" key="3">
    <source>
        <dbReference type="Proteomes" id="UP001610335"/>
    </source>
</evidence>
<accession>A0ABR4HKC4</accession>
<comment type="caution">
    <text evidence="2">The sequence shown here is derived from an EMBL/GenBank/DDBJ whole genome shotgun (WGS) entry which is preliminary data.</text>
</comment>
<feature type="compositionally biased region" description="Acidic residues" evidence="1">
    <location>
        <begin position="30"/>
        <end position="62"/>
    </location>
</feature>